<dbReference type="STRING" id="880156.AM629_04025"/>
<dbReference type="Proteomes" id="UP000322184">
    <property type="component" value="Unassembled WGS sequence"/>
</dbReference>
<gene>
    <name evidence="1" type="ORF">F0L16_12300</name>
</gene>
<evidence type="ECO:0000313" key="2">
    <source>
        <dbReference type="Proteomes" id="UP000322184"/>
    </source>
</evidence>
<accession>A0A5B0WNT7</accession>
<reference evidence="1 2" key="1">
    <citation type="submission" date="2019-09" db="EMBL/GenBank/DDBJ databases">
        <title>Whole genome sequence of Photorhabdus heterorhabditis strain ETL (Enterobacteriales: Enterobacteriaceae) a bacterial symbiont of Heterorhabditis zealandica strain ETL (Rhabditida: Heterorhabditidae).</title>
        <authorList>
            <person name="Lulamba T.E."/>
            <person name="Serepa-Dlamini M.H."/>
        </authorList>
    </citation>
    <scope>NUCLEOTIDE SEQUENCE [LARGE SCALE GENOMIC DNA]</scope>
    <source>
        <strain evidence="1 2">ETL</strain>
    </source>
</reference>
<protein>
    <submittedName>
        <fullName evidence="1">Uncharacterized protein</fullName>
    </submittedName>
</protein>
<comment type="caution">
    <text evidence="1">The sequence shown here is derived from an EMBL/GenBank/DDBJ whole genome shotgun (WGS) entry which is preliminary data.</text>
</comment>
<name>A0A5B0WNT7_9GAMM</name>
<sequence length="238" mass="26573">MNQQETNVSILAGNSRAYLNKDGEIVVEAQLKAFEAALLFAKQNQDKCGQWPRISVAFDHHGIFRLQFLTENLTNSQKRNPRLSHLHTSIRNVFLPVTEKYQIPLSEIRVIHEDSARQHLVHILASGEIPEIITRRMVSKNLADGKPPTSDASYEAPTQKLTCAAITKEYFEKAAGNHKGLDALLEVFFEDCAWSRALAYVRGLQLSHMLGVSTAIRLNLVNEAGDVSKGDIITAQQI</sequence>
<dbReference type="RefSeq" id="WP_149616857.1">
    <property type="nucleotide sequence ID" value="NZ_CAWPFF010000061.1"/>
</dbReference>
<proteinExistence type="predicted"/>
<dbReference type="EMBL" id="VTUW01000021">
    <property type="protein sequence ID" value="KAA1187915.1"/>
    <property type="molecule type" value="Genomic_DNA"/>
</dbReference>
<dbReference type="AlphaFoldDB" id="A0A5B0WNT7"/>
<organism evidence="1 2">
    <name type="scientific">Photorhabdus heterorhabditis</name>
    <dbReference type="NCBI Taxonomy" id="880156"/>
    <lineage>
        <taxon>Bacteria</taxon>
        <taxon>Pseudomonadati</taxon>
        <taxon>Pseudomonadota</taxon>
        <taxon>Gammaproteobacteria</taxon>
        <taxon>Enterobacterales</taxon>
        <taxon>Morganellaceae</taxon>
        <taxon>Photorhabdus</taxon>
    </lineage>
</organism>
<evidence type="ECO:0000313" key="1">
    <source>
        <dbReference type="EMBL" id="KAA1187915.1"/>
    </source>
</evidence>